<dbReference type="InterPro" id="IPR041373">
    <property type="entry name" value="RT_RNaseH"/>
</dbReference>
<keyword evidence="3" id="KW-0540">Nuclease</keyword>
<dbReference type="PANTHER" id="PTHR34072:SF52">
    <property type="entry name" value="RIBONUCLEASE H"/>
    <property type="match status" value="1"/>
</dbReference>
<keyword evidence="4" id="KW-0255">Endonuclease</keyword>
<evidence type="ECO:0000256" key="3">
    <source>
        <dbReference type="ARBA" id="ARBA00022722"/>
    </source>
</evidence>
<dbReference type="PANTHER" id="PTHR34072">
    <property type="entry name" value="ENZYMATIC POLYPROTEIN-RELATED"/>
    <property type="match status" value="1"/>
</dbReference>
<feature type="region of interest" description="Disordered" evidence="7">
    <location>
        <begin position="416"/>
        <end position="447"/>
    </location>
</feature>
<protein>
    <recommendedName>
        <fullName evidence="8">Reverse transcriptase RNase H-like domain-containing protein</fullName>
    </recommendedName>
</protein>
<dbReference type="InterPro" id="IPR043502">
    <property type="entry name" value="DNA/RNA_pol_sf"/>
</dbReference>
<feature type="domain" description="Reverse transcriptase RNase H-like" evidence="8">
    <location>
        <begin position="3"/>
        <end position="47"/>
    </location>
</feature>
<evidence type="ECO:0000256" key="6">
    <source>
        <dbReference type="ARBA" id="ARBA00022918"/>
    </source>
</evidence>
<keyword evidence="6" id="KW-0695">RNA-directed DNA polymerase</keyword>
<keyword evidence="1" id="KW-0808">Transferase</keyword>
<evidence type="ECO:0000256" key="7">
    <source>
        <dbReference type="SAM" id="MobiDB-lite"/>
    </source>
</evidence>
<accession>A0A6L2N438</accession>
<evidence type="ECO:0000256" key="5">
    <source>
        <dbReference type="ARBA" id="ARBA00022801"/>
    </source>
</evidence>
<name>A0A6L2N438_TANCI</name>
<dbReference type="AlphaFoldDB" id="A0A6L2N438"/>
<keyword evidence="2" id="KW-0548">Nucleotidyltransferase</keyword>
<comment type="caution">
    <text evidence="9">The sequence shown here is derived from an EMBL/GenBank/DDBJ whole genome shotgun (WGS) entry which is preliminary data.</text>
</comment>
<evidence type="ECO:0000256" key="2">
    <source>
        <dbReference type="ARBA" id="ARBA00022695"/>
    </source>
</evidence>
<organism evidence="9">
    <name type="scientific">Tanacetum cinerariifolium</name>
    <name type="common">Dalmatian daisy</name>
    <name type="synonym">Chrysanthemum cinerariifolium</name>
    <dbReference type="NCBI Taxonomy" id="118510"/>
    <lineage>
        <taxon>Eukaryota</taxon>
        <taxon>Viridiplantae</taxon>
        <taxon>Streptophyta</taxon>
        <taxon>Embryophyta</taxon>
        <taxon>Tracheophyta</taxon>
        <taxon>Spermatophyta</taxon>
        <taxon>Magnoliopsida</taxon>
        <taxon>eudicotyledons</taxon>
        <taxon>Gunneridae</taxon>
        <taxon>Pentapetalae</taxon>
        <taxon>asterids</taxon>
        <taxon>campanulids</taxon>
        <taxon>Asterales</taxon>
        <taxon>Asteraceae</taxon>
        <taxon>Asteroideae</taxon>
        <taxon>Anthemideae</taxon>
        <taxon>Anthemidinae</taxon>
        <taxon>Tanacetum</taxon>
    </lineage>
</organism>
<dbReference type="SUPFAM" id="SSF56672">
    <property type="entry name" value="DNA/RNA polymerases"/>
    <property type="match status" value="1"/>
</dbReference>
<evidence type="ECO:0000259" key="8">
    <source>
        <dbReference type="Pfam" id="PF17917"/>
    </source>
</evidence>
<dbReference type="GO" id="GO:0004519">
    <property type="term" value="F:endonuclease activity"/>
    <property type="evidence" value="ECO:0007669"/>
    <property type="project" value="UniProtKB-KW"/>
</dbReference>
<proteinExistence type="predicted"/>
<evidence type="ECO:0000256" key="1">
    <source>
        <dbReference type="ARBA" id="ARBA00022679"/>
    </source>
</evidence>
<dbReference type="GO" id="GO:0016787">
    <property type="term" value="F:hydrolase activity"/>
    <property type="evidence" value="ECO:0007669"/>
    <property type="project" value="UniProtKB-KW"/>
</dbReference>
<evidence type="ECO:0000256" key="4">
    <source>
        <dbReference type="ARBA" id="ARBA00022759"/>
    </source>
</evidence>
<reference evidence="9" key="1">
    <citation type="journal article" date="2019" name="Sci. Rep.">
        <title>Draft genome of Tanacetum cinerariifolium, the natural source of mosquito coil.</title>
        <authorList>
            <person name="Yamashiro T."/>
            <person name="Shiraishi A."/>
            <person name="Satake H."/>
            <person name="Nakayama K."/>
        </authorList>
    </citation>
    <scope>NUCLEOTIDE SEQUENCE</scope>
</reference>
<dbReference type="EMBL" id="BKCJ010008161">
    <property type="protein sequence ID" value="GEU80873.1"/>
    <property type="molecule type" value="Genomic_DNA"/>
</dbReference>
<keyword evidence="5" id="KW-0378">Hydrolase</keyword>
<evidence type="ECO:0000313" key="9">
    <source>
        <dbReference type="EMBL" id="GEU80873.1"/>
    </source>
</evidence>
<dbReference type="Pfam" id="PF17917">
    <property type="entry name" value="RT_RNaseH"/>
    <property type="match status" value="1"/>
</dbReference>
<sequence>MQKEKVIAYASRQLKPHDENYTTHDLELGAVVFALKIWRDYLYDEAVNEEIDDSLVRGATTASSLEAKQDNGVNTPQSYEDSLKLKELMELYTTLQSRVLALEHTKATQANEIGSLKRRVKKLKKKQRSRTHKLKRLYKFGLTARVESSDDDEDLGKNASKQGRISDIDVDEGITLVNTHDDAEMFDVDQDLSGEEVFVAKQDENVVEKEVDAAQVQVTTAATTPTISIDEVTLDQALSELKHTKPKAKAKGIVFHEPEESITTTTAIPKPKSQDKGKAKMIEEPVKLKKKDQIMLDEEVALKLQAELQAEFDKEQRLAKEKAQKKANIASIESWDDKRRKFFAAKRAKEKRDKPPTQAQERKIMYTYLKNIEGKKLTDLKNKSFDSIQKMFDRAFKRVNTFVDFKTELVEDSSKKAKAEVMEGSSKRAGTELEQESSKKQKIDDDKDTAELKQEDVEILWKLVKVKHGTTRTEEGYEKVLWGDLKVMFEPHIEDEVWKMQQRYNVVRWTLFNSCGVYYLSLQSRHIYMLVEKRYPLTPVTITDMLNKKPHADYFDKMTYQLLKLILKQLKNK</sequence>
<dbReference type="GO" id="GO:0003964">
    <property type="term" value="F:RNA-directed DNA polymerase activity"/>
    <property type="evidence" value="ECO:0007669"/>
    <property type="project" value="UniProtKB-KW"/>
</dbReference>
<gene>
    <name evidence="9" type="ORF">Tci_052851</name>
</gene>